<dbReference type="PANTHER" id="PTHR43798:SF33">
    <property type="entry name" value="HYDROLASE, PUTATIVE (AFU_ORTHOLOGUE AFUA_2G14860)-RELATED"/>
    <property type="match status" value="1"/>
</dbReference>
<dbReference type="GO" id="GO:0016787">
    <property type="term" value="F:hydrolase activity"/>
    <property type="evidence" value="ECO:0007669"/>
    <property type="project" value="UniProtKB-KW"/>
</dbReference>
<gene>
    <name evidence="2" type="ORF">BBK82_26365</name>
</gene>
<dbReference type="InterPro" id="IPR050266">
    <property type="entry name" value="AB_hydrolase_sf"/>
</dbReference>
<dbReference type="PANTHER" id="PTHR43798">
    <property type="entry name" value="MONOACYLGLYCEROL LIPASE"/>
    <property type="match status" value="1"/>
</dbReference>
<dbReference type="Gene3D" id="3.40.50.1820">
    <property type="entry name" value="alpha/beta hydrolase"/>
    <property type="match status" value="1"/>
</dbReference>
<accession>A0A1B2HN02</accession>
<reference evidence="2 3" key="1">
    <citation type="submission" date="2016-07" db="EMBL/GenBank/DDBJ databases">
        <title>Complete genome sequence of the Lentzea guizhouensis DHS C013.</title>
        <authorList>
            <person name="Cao C."/>
        </authorList>
    </citation>
    <scope>NUCLEOTIDE SEQUENCE [LARGE SCALE GENOMIC DNA]</scope>
    <source>
        <strain evidence="2 3">DHS C013</strain>
    </source>
</reference>
<keyword evidence="3" id="KW-1185">Reference proteome</keyword>
<dbReference type="Pfam" id="PF12697">
    <property type="entry name" value="Abhydrolase_6"/>
    <property type="match status" value="1"/>
</dbReference>
<dbReference type="EMBL" id="CP016793">
    <property type="protein sequence ID" value="ANZ39075.1"/>
    <property type="molecule type" value="Genomic_DNA"/>
</dbReference>
<feature type="domain" description="AB hydrolase-1" evidence="1">
    <location>
        <begin position="35"/>
        <end position="253"/>
    </location>
</feature>
<proteinExistence type="predicted"/>
<protein>
    <submittedName>
        <fullName evidence="2">Alpha/beta hydrolase</fullName>
    </submittedName>
</protein>
<dbReference type="RefSeq" id="WP_065917418.1">
    <property type="nucleotide sequence ID" value="NZ_CP016793.1"/>
</dbReference>
<dbReference type="GO" id="GO:0016020">
    <property type="term" value="C:membrane"/>
    <property type="evidence" value="ECO:0007669"/>
    <property type="project" value="TreeGrafter"/>
</dbReference>
<dbReference type="AlphaFoldDB" id="A0A1B2HN02"/>
<evidence type="ECO:0000313" key="3">
    <source>
        <dbReference type="Proteomes" id="UP000093053"/>
    </source>
</evidence>
<keyword evidence="2" id="KW-0378">Hydrolase</keyword>
<dbReference type="SUPFAM" id="SSF53474">
    <property type="entry name" value="alpha/beta-Hydrolases"/>
    <property type="match status" value="1"/>
</dbReference>
<dbReference type="STRING" id="1586287.BBK82_26365"/>
<dbReference type="Proteomes" id="UP000093053">
    <property type="component" value="Chromosome"/>
</dbReference>
<evidence type="ECO:0000259" key="1">
    <source>
        <dbReference type="Pfam" id="PF12697"/>
    </source>
</evidence>
<dbReference type="InterPro" id="IPR000073">
    <property type="entry name" value="AB_hydrolase_1"/>
</dbReference>
<dbReference type="KEGG" id="led:BBK82_26365"/>
<sequence length="277" mass="30231">MASQHDTVHELLRLRVNGVNLKIAAVRRTGRLAPVVFLHGLGGTKEDYTDVVLRPAFAGRPVLAFDAPGCGASECADLAAVDIAFLVDTTRAVLDDLGTSRFHLVGHSMGGVAGLLLAHRLPGRVLSFVNIQGNLTPQDCFLSRPAITGHRDFFAAFTDAVRRAPHYANELYAASLPHKVRRGAAHGILASMVELSDHGELMSKFLALPCPRMFLYGEEYAALPYLPGLDAYGVELAEIPHSGHFPMYSNPVAMWRHIAEFHQRVESVHSRDVRSHA</sequence>
<dbReference type="OrthoDB" id="3663240at2"/>
<name>A0A1B2HN02_9PSEU</name>
<dbReference type="InterPro" id="IPR029058">
    <property type="entry name" value="AB_hydrolase_fold"/>
</dbReference>
<evidence type="ECO:0000313" key="2">
    <source>
        <dbReference type="EMBL" id="ANZ39075.1"/>
    </source>
</evidence>
<organism evidence="2 3">
    <name type="scientific">Lentzea guizhouensis</name>
    <dbReference type="NCBI Taxonomy" id="1586287"/>
    <lineage>
        <taxon>Bacteria</taxon>
        <taxon>Bacillati</taxon>
        <taxon>Actinomycetota</taxon>
        <taxon>Actinomycetes</taxon>
        <taxon>Pseudonocardiales</taxon>
        <taxon>Pseudonocardiaceae</taxon>
        <taxon>Lentzea</taxon>
    </lineage>
</organism>